<dbReference type="Proteomes" id="UP000218934">
    <property type="component" value="Unassembled WGS sequence"/>
</dbReference>
<dbReference type="GO" id="GO:0015297">
    <property type="term" value="F:antiporter activity"/>
    <property type="evidence" value="ECO:0007669"/>
    <property type="project" value="InterPro"/>
</dbReference>
<evidence type="ECO:0000313" key="9">
    <source>
        <dbReference type="Proteomes" id="UP000218934"/>
    </source>
</evidence>
<dbReference type="NCBIfam" id="TIGR00797">
    <property type="entry name" value="matE"/>
    <property type="match status" value="1"/>
</dbReference>
<evidence type="ECO:0000256" key="2">
    <source>
        <dbReference type="ARBA" id="ARBA00022448"/>
    </source>
</evidence>
<evidence type="ECO:0000256" key="4">
    <source>
        <dbReference type="ARBA" id="ARBA00022692"/>
    </source>
</evidence>
<protein>
    <submittedName>
        <fullName evidence="8">MATE family efflux transporter</fullName>
    </submittedName>
</protein>
<evidence type="ECO:0000313" key="8">
    <source>
        <dbReference type="EMBL" id="PCE41871.1"/>
    </source>
</evidence>
<evidence type="ECO:0000256" key="1">
    <source>
        <dbReference type="ARBA" id="ARBA00004429"/>
    </source>
</evidence>
<dbReference type="EMBL" id="NWUF01000011">
    <property type="protein sequence ID" value="PCE41871.1"/>
    <property type="molecule type" value="Genomic_DNA"/>
</dbReference>
<keyword evidence="3" id="KW-1003">Cell membrane</keyword>
<comment type="subcellular location">
    <subcellularLocation>
        <location evidence="1">Cell inner membrane</location>
        <topology evidence="1">Multi-pass membrane protein</topology>
    </subcellularLocation>
</comment>
<keyword evidence="9" id="KW-1185">Reference proteome</keyword>
<keyword evidence="6 7" id="KW-0472">Membrane</keyword>
<dbReference type="GO" id="GO:0042910">
    <property type="term" value="F:xenobiotic transmembrane transporter activity"/>
    <property type="evidence" value="ECO:0007669"/>
    <property type="project" value="InterPro"/>
</dbReference>
<dbReference type="InterPro" id="IPR048279">
    <property type="entry name" value="MdtK-like"/>
</dbReference>
<feature type="transmembrane region" description="Helical" evidence="7">
    <location>
        <begin position="61"/>
        <end position="83"/>
    </location>
</feature>
<feature type="transmembrane region" description="Helical" evidence="7">
    <location>
        <begin position="195"/>
        <end position="220"/>
    </location>
</feature>
<name>A0A2A4FWV3_9SPHN</name>
<organism evidence="8 9">
    <name type="scientific">Rhizorhabdus dicambivorans</name>
    <dbReference type="NCBI Taxonomy" id="1850238"/>
    <lineage>
        <taxon>Bacteria</taxon>
        <taxon>Pseudomonadati</taxon>
        <taxon>Pseudomonadota</taxon>
        <taxon>Alphaproteobacteria</taxon>
        <taxon>Sphingomonadales</taxon>
        <taxon>Sphingomonadaceae</taxon>
        <taxon>Rhizorhabdus</taxon>
    </lineage>
</organism>
<dbReference type="OrthoDB" id="9806302at2"/>
<dbReference type="PANTHER" id="PTHR43549:SF3">
    <property type="entry name" value="MULTIDRUG RESISTANCE PROTEIN YPNP-RELATED"/>
    <property type="match status" value="1"/>
</dbReference>
<evidence type="ECO:0000256" key="5">
    <source>
        <dbReference type="ARBA" id="ARBA00022989"/>
    </source>
</evidence>
<evidence type="ECO:0000256" key="6">
    <source>
        <dbReference type="ARBA" id="ARBA00023136"/>
    </source>
</evidence>
<feature type="transmembrane region" description="Helical" evidence="7">
    <location>
        <begin position="364"/>
        <end position="384"/>
    </location>
</feature>
<dbReference type="PIRSF" id="PIRSF006603">
    <property type="entry name" value="DinF"/>
    <property type="match status" value="1"/>
</dbReference>
<dbReference type="RefSeq" id="WP_066962871.1">
    <property type="nucleotide sequence ID" value="NZ_CP023449.1"/>
</dbReference>
<keyword evidence="2" id="KW-0813">Transport</keyword>
<sequence length="465" mass="49172">MARAQRDLTEGPIAGTLLRFAVPTLLANILQSLNASINTIWIGRFLGEKALAATANATNVIFLAFALMFGFGMAAMILVGQHIGRKDLDGARRAIGAGLGLILCMAFLMMAAGIGLTDKLLHLLGTPADARPLASAYLKVMLLNLPFSAVLVLLMMSLRGIGDAMTPLWFMILGIVLDAGLNPLFIAGIGPFPELGIVGSGVATLIANIVGMAGLLLVVYGRDLPIRLRGAEFRYLLPRPALLRLVVSRGVMMGMQMVVATISALVMVGLVNHAGVAATAAYGVAFQLWNYIQMPAMAIGAAVSAMAAQNIGAGRWDRVGAITRSGLLFNLVLTGALITLLTYFDRPVLGLFLGADSPAIPIAQRIQLIAGWSFIFSGATLVFFGTTRANGAVIAPVAIMFVGLVVCRLGFAVGMQPALHFDALWWAFPFGSLFTLALSSLYYARGGWRKNVLVDAAERAEQPAD</sequence>
<dbReference type="PANTHER" id="PTHR43549">
    <property type="entry name" value="MULTIDRUG RESISTANCE PROTEIN YPNP-RELATED"/>
    <property type="match status" value="1"/>
</dbReference>
<keyword evidence="5 7" id="KW-1133">Transmembrane helix</keyword>
<evidence type="ECO:0000256" key="3">
    <source>
        <dbReference type="ARBA" id="ARBA00022475"/>
    </source>
</evidence>
<dbReference type="AlphaFoldDB" id="A0A2A4FWV3"/>
<accession>A0A2A4FWV3</accession>
<feature type="transmembrane region" description="Helical" evidence="7">
    <location>
        <begin position="391"/>
        <end position="411"/>
    </location>
</feature>
<proteinExistence type="predicted"/>
<dbReference type="GO" id="GO:0005886">
    <property type="term" value="C:plasma membrane"/>
    <property type="evidence" value="ECO:0007669"/>
    <property type="project" value="UniProtKB-SubCell"/>
</dbReference>
<feature type="transmembrane region" description="Helical" evidence="7">
    <location>
        <begin position="423"/>
        <end position="444"/>
    </location>
</feature>
<dbReference type="Pfam" id="PF01554">
    <property type="entry name" value="MatE"/>
    <property type="match status" value="2"/>
</dbReference>
<feature type="transmembrane region" description="Helical" evidence="7">
    <location>
        <begin position="168"/>
        <end position="189"/>
    </location>
</feature>
<evidence type="ECO:0000256" key="7">
    <source>
        <dbReference type="SAM" id="Phobius"/>
    </source>
</evidence>
<feature type="transmembrane region" description="Helical" evidence="7">
    <location>
        <begin position="288"/>
        <end position="307"/>
    </location>
</feature>
<feature type="transmembrane region" description="Helical" evidence="7">
    <location>
        <begin position="20"/>
        <end position="41"/>
    </location>
</feature>
<feature type="transmembrane region" description="Helical" evidence="7">
    <location>
        <begin position="95"/>
        <end position="116"/>
    </location>
</feature>
<dbReference type="InterPro" id="IPR002528">
    <property type="entry name" value="MATE_fam"/>
</dbReference>
<dbReference type="KEGG" id="rdi:CMV14_14875"/>
<dbReference type="InterPro" id="IPR052031">
    <property type="entry name" value="Membrane_Transporter-Flippase"/>
</dbReference>
<feature type="transmembrane region" description="Helical" evidence="7">
    <location>
        <begin position="136"/>
        <end position="156"/>
    </location>
</feature>
<reference evidence="8 9" key="1">
    <citation type="submission" date="2017-09" db="EMBL/GenBank/DDBJ databases">
        <title>The Catabolism of 3,6-Dichlorosalicylic acid is Initiated by the Cytochrome P450 Monooxygenase DsmABC in Rhizorhabdus dicambivorans Ndbn-20.</title>
        <authorList>
            <person name="Na L."/>
        </authorList>
    </citation>
    <scope>NUCLEOTIDE SEQUENCE [LARGE SCALE GENOMIC DNA]</scope>
    <source>
        <strain evidence="8 9">Ndbn-20m</strain>
    </source>
</reference>
<keyword evidence="4 7" id="KW-0812">Transmembrane</keyword>
<feature type="transmembrane region" description="Helical" evidence="7">
    <location>
        <begin position="327"/>
        <end position="344"/>
    </location>
</feature>
<comment type="caution">
    <text evidence="8">The sequence shown here is derived from an EMBL/GenBank/DDBJ whole genome shotgun (WGS) entry which is preliminary data.</text>
</comment>
<gene>
    <name evidence="8" type="ORF">COO09_12630</name>
</gene>